<organism evidence="2 3">
    <name type="scientific">Gloeophyllum trabeum (strain ATCC 11539 / FP-39264 / Madison 617)</name>
    <name type="common">Brown rot fungus</name>
    <dbReference type="NCBI Taxonomy" id="670483"/>
    <lineage>
        <taxon>Eukaryota</taxon>
        <taxon>Fungi</taxon>
        <taxon>Dikarya</taxon>
        <taxon>Basidiomycota</taxon>
        <taxon>Agaricomycotina</taxon>
        <taxon>Agaricomycetes</taxon>
        <taxon>Gloeophyllales</taxon>
        <taxon>Gloeophyllaceae</taxon>
        <taxon>Gloeophyllum</taxon>
    </lineage>
</organism>
<protein>
    <submittedName>
        <fullName evidence="2">Uncharacterized protein</fullName>
    </submittedName>
</protein>
<proteinExistence type="predicted"/>
<feature type="compositionally biased region" description="Basic residues" evidence="1">
    <location>
        <begin position="134"/>
        <end position="150"/>
    </location>
</feature>
<gene>
    <name evidence="2" type="ORF">GLOTRDRAFT_111765</name>
</gene>
<dbReference type="GeneID" id="19299441"/>
<name>S7Q2F6_GLOTA</name>
<dbReference type="Proteomes" id="UP000030669">
    <property type="component" value="Unassembled WGS sequence"/>
</dbReference>
<sequence length="187" mass="21152">MEGQTVLALLGPTVWTLIREARTVTTTLSCHHSVSKTLTCHQGLNPIVDRCIPKNRLRRGMMHLTDRQSSPDAVHAGTDLLESLRVRVSHLLLLVLTVKIWRVHRRKEGPRIKILNYREPRNQSASADPNPHLSHPRPRRRCPQSARRRPQTRDILATTIEKEDISTCAVIRGTMNDLICSGVEGLC</sequence>
<dbReference type="EMBL" id="KB469305">
    <property type="protein sequence ID" value="EPQ53732.1"/>
    <property type="molecule type" value="Genomic_DNA"/>
</dbReference>
<evidence type="ECO:0000256" key="1">
    <source>
        <dbReference type="SAM" id="MobiDB-lite"/>
    </source>
</evidence>
<dbReference type="KEGG" id="gtr:GLOTRDRAFT_111765"/>
<feature type="region of interest" description="Disordered" evidence="1">
    <location>
        <begin position="114"/>
        <end position="152"/>
    </location>
</feature>
<accession>S7Q2F6</accession>
<dbReference type="RefSeq" id="XP_007868024.1">
    <property type="nucleotide sequence ID" value="XM_007869833.1"/>
</dbReference>
<keyword evidence="3" id="KW-1185">Reference proteome</keyword>
<evidence type="ECO:0000313" key="3">
    <source>
        <dbReference type="Proteomes" id="UP000030669"/>
    </source>
</evidence>
<reference evidence="2 3" key="1">
    <citation type="journal article" date="2012" name="Science">
        <title>The Paleozoic origin of enzymatic lignin decomposition reconstructed from 31 fungal genomes.</title>
        <authorList>
            <person name="Floudas D."/>
            <person name="Binder M."/>
            <person name="Riley R."/>
            <person name="Barry K."/>
            <person name="Blanchette R.A."/>
            <person name="Henrissat B."/>
            <person name="Martinez A.T."/>
            <person name="Otillar R."/>
            <person name="Spatafora J.W."/>
            <person name="Yadav J.S."/>
            <person name="Aerts A."/>
            <person name="Benoit I."/>
            <person name="Boyd A."/>
            <person name="Carlson A."/>
            <person name="Copeland A."/>
            <person name="Coutinho P.M."/>
            <person name="de Vries R.P."/>
            <person name="Ferreira P."/>
            <person name="Findley K."/>
            <person name="Foster B."/>
            <person name="Gaskell J."/>
            <person name="Glotzer D."/>
            <person name="Gorecki P."/>
            <person name="Heitman J."/>
            <person name="Hesse C."/>
            <person name="Hori C."/>
            <person name="Igarashi K."/>
            <person name="Jurgens J.A."/>
            <person name="Kallen N."/>
            <person name="Kersten P."/>
            <person name="Kohler A."/>
            <person name="Kuees U."/>
            <person name="Kumar T.K.A."/>
            <person name="Kuo A."/>
            <person name="LaButti K."/>
            <person name="Larrondo L.F."/>
            <person name="Lindquist E."/>
            <person name="Ling A."/>
            <person name="Lombard V."/>
            <person name="Lucas S."/>
            <person name="Lundell T."/>
            <person name="Martin R."/>
            <person name="McLaughlin D.J."/>
            <person name="Morgenstern I."/>
            <person name="Morin E."/>
            <person name="Murat C."/>
            <person name="Nagy L.G."/>
            <person name="Nolan M."/>
            <person name="Ohm R.A."/>
            <person name="Patyshakuliyeva A."/>
            <person name="Rokas A."/>
            <person name="Ruiz-Duenas F.J."/>
            <person name="Sabat G."/>
            <person name="Salamov A."/>
            <person name="Samejima M."/>
            <person name="Schmutz J."/>
            <person name="Slot J.C."/>
            <person name="St John F."/>
            <person name="Stenlid J."/>
            <person name="Sun H."/>
            <person name="Sun S."/>
            <person name="Syed K."/>
            <person name="Tsang A."/>
            <person name="Wiebenga A."/>
            <person name="Young D."/>
            <person name="Pisabarro A."/>
            <person name="Eastwood D.C."/>
            <person name="Martin F."/>
            <person name="Cullen D."/>
            <person name="Grigoriev I.V."/>
            <person name="Hibbett D.S."/>
        </authorList>
    </citation>
    <scope>NUCLEOTIDE SEQUENCE [LARGE SCALE GENOMIC DNA]</scope>
    <source>
        <strain evidence="2 3">ATCC 11539</strain>
    </source>
</reference>
<dbReference type="AlphaFoldDB" id="S7Q2F6"/>
<dbReference type="HOGENOM" id="CLU_1447840_0_0_1"/>
<evidence type="ECO:0000313" key="2">
    <source>
        <dbReference type="EMBL" id="EPQ53732.1"/>
    </source>
</evidence>